<feature type="domain" description="WW" evidence="2">
    <location>
        <begin position="412"/>
        <end position="445"/>
    </location>
</feature>
<dbReference type="Gene3D" id="2.20.70.10">
    <property type="match status" value="9"/>
</dbReference>
<dbReference type="SMART" id="SM00456">
    <property type="entry name" value="WW"/>
    <property type="match status" value="10"/>
</dbReference>
<proteinExistence type="predicted"/>
<dbReference type="PROSITE" id="PS50020">
    <property type="entry name" value="WW_DOMAIN_2"/>
    <property type="match status" value="10"/>
</dbReference>
<accession>C5KB94</accession>
<organism evidence="4">
    <name type="scientific">Perkinsus marinus (strain ATCC 50983 / TXsc)</name>
    <dbReference type="NCBI Taxonomy" id="423536"/>
    <lineage>
        <taxon>Eukaryota</taxon>
        <taxon>Sar</taxon>
        <taxon>Alveolata</taxon>
        <taxon>Perkinsozoa</taxon>
        <taxon>Perkinsea</taxon>
        <taxon>Perkinsida</taxon>
        <taxon>Perkinsidae</taxon>
        <taxon>Perkinsus</taxon>
    </lineage>
</organism>
<feature type="compositionally biased region" description="Basic and acidic residues" evidence="1">
    <location>
        <begin position="32"/>
        <end position="46"/>
    </location>
</feature>
<reference evidence="3 4" key="1">
    <citation type="submission" date="2008-07" db="EMBL/GenBank/DDBJ databases">
        <authorList>
            <person name="El-Sayed N."/>
            <person name="Caler E."/>
            <person name="Inman J."/>
            <person name="Amedeo P."/>
            <person name="Hass B."/>
            <person name="Wortman J."/>
        </authorList>
    </citation>
    <scope>NUCLEOTIDE SEQUENCE [LARGE SCALE GENOMIC DNA]</scope>
    <source>
        <strain evidence="4">ATCC 50983 / TXsc</strain>
    </source>
</reference>
<gene>
    <name evidence="3" type="ORF">Pmar_PMAR005331</name>
</gene>
<feature type="domain" description="WW" evidence="2">
    <location>
        <begin position="116"/>
        <end position="149"/>
    </location>
</feature>
<dbReference type="InParanoid" id="C5KB94"/>
<dbReference type="RefSeq" id="XP_002786624.1">
    <property type="nucleotide sequence ID" value="XM_002786578.1"/>
</dbReference>
<dbReference type="CDD" id="cd00201">
    <property type="entry name" value="WW"/>
    <property type="match status" value="9"/>
</dbReference>
<dbReference type="OMA" id="QWELPIA"/>
<evidence type="ECO:0000313" key="4">
    <source>
        <dbReference type="Proteomes" id="UP000007800"/>
    </source>
</evidence>
<dbReference type="AlphaFoldDB" id="C5KB94"/>
<dbReference type="Pfam" id="PF00397">
    <property type="entry name" value="WW"/>
    <property type="match status" value="9"/>
</dbReference>
<dbReference type="PROSITE" id="PS01159">
    <property type="entry name" value="WW_DOMAIN_1"/>
    <property type="match status" value="8"/>
</dbReference>
<dbReference type="Proteomes" id="UP000007800">
    <property type="component" value="Unassembled WGS sequence"/>
</dbReference>
<dbReference type="EMBL" id="GG671811">
    <property type="protein sequence ID" value="EER18420.1"/>
    <property type="molecule type" value="Genomic_DNA"/>
</dbReference>
<dbReference type="GO" id="GO:0071004">
    <property type="term" value="C:U2-type prespliceosome"/>
    <property type="evidence" value="ECO:0007669"/>
    <property type="project" value="TreeGrafter"/>
</dbReference>
<evidence type="ECO:0000259" key="2">
    <source>
        <dbReference type="PROSITE" id="PS50020"/>
    </source>
</evidence>
<dbReference type="OrthoDB" id="187617at2759"/>
<name>C5KB94_PERM5</name>
<feature type="domain" description="WW" evidence="2">
    <location>
        <begin position="464"/>
        <end position="497"/>
    </location>
</feature>
<dbReference type="InterPro" id="IPR001202">
    <property type="entry name" value="WW_dom"/>
</dbReference>
<feature type="domain" description="WW" evidence="2">
    <location>
        <begin position="84"/>
        <end position="117"/>
    </location>
</feature>
<feature type="domain" description="WW" evidence="2">
    <location>
        <begin position="186"/>
        <end position="219"/>
    </location>
</feature>
<sequence>MPIDSNRLRNRLTTDEAMHTSGTIAPSQRPSPIERRPIATVERTEETGGLGVAEGWEELRTEDGTPYYHNKATGHTQWEKPTGSSLPGGWQEFRADDGSSYYYNEATGVTQWERPGTLPEGWQEFRTADGTPYYYHEASSKTVWERPGGGEEVPVGLEQNRVTGTTQSTVAEASIEASKEGGEDTAVVLEGWREFKTDDGTTYYYNESTGVTQWERPGKQPRRVELLVGWEELKADDGTPYYYNSTTGVTQWELPIAMDSRRGDGETPSGKRAREALPDSWEEFHADDGTPYYYNSTTGVTQWELPTESSVVSEEKDVAVTKGALPADWEEFHADDGTSYYYNSTTGQTQWEHPRGAHAEDSGLVKSRVGERKGLPEGWEELIADDGTPYYHQVDTGLTQWEFPTVLSASVNALPEGWQQLKADDGTPYYHNSTTGVTQWDVPSEVRTDKEAPTAAEVAVAALKELPDGWDCVLTPEGRELYFQAGELGRTSTWSRP</sequence>
<dbReference type="SUPFAM" id="SSF51045">
    <property type="entry name" value="WW domain"/>
    <property type="match status" value="9"/>
</dbReference>
<evidence type="ECO:0000256" key="1">
    <source>
        <dbReference type="SAM" id="MobiDB-lite"/>
    </source>
</evidence>
<feature type="region of interest" description="Disordered" evidence="1">
    <location>
        <begin position="1"/>
        <end position="88"/>
    </location>
</feature>
<keyword evidence="4" id="KW-1185">Reference proteome</keyword>
<feature type="domain" description="WW" evidence="2">
    <location>
        <begin position="275"/>
        <end position="308"/>
    </location>
</feature>
<dbReference type="GO" id="GO:0045292">
    <property type="term" value="P:mRNA cis splicing, via spliceosome"/>
    <property type="evidence" value="ECO:0007669"/>
    <property type="project" value="InterPro"/>
</dbReference>
<feature type="domain" description="WW" evidence="2">
    <location>
        <begin position="373"/>
        <end position="406"/>
    </location>
</feature>
<protein>
    <recommendedName>
        <fullName evidence="2">WW domain-containing protein</fullName>
    </recommendedName>
</protein>
<dbReference type="GO" id="GO:0005685">
    <property type="term" value="C:U1 snRNP"/>
    <property type="evidence" value="ECO:0007669"/>
    <property type="project" value="TreeGrafter"/>
</dbReference>
<dbReference type="GeneID" id="9049226"/>
<dbReference type="InterPro" id="IPR036020">
    <property type="entry name" value="WW_dom_sf"/>
</dbReference>
<dbReference type="GO" id="GO:0003723">
    <property type="term" value="F:RNA binding"/>
    <property type="evidence" value="ECO:0007669"/>
    <property type="project" value="TreeGrafter"/>
</dbReference>
<feature type="domain" description="WW" evidence="2">
    <location>
        <begin position="224"/>
        <end position="257"/>
    </location>
</feature>
<dbReference type="PANTHER" id="PTHR11864:SF0">
    <property type="entry name" value="PRP40 PRE-MRNA PROCESSING FACTOR 40 HOMOLOG A (YEAST)"/>
    <property type="match status" value="1"/>
</dbReference>
<dbReference type="InterPro" id="IPR039726">
    <property type="entry name" value="Prp40-like"/>
</dbReference>
<feature type="domain" description="WW" evidence="2">
    <location>
        <begin position="50"/>
        <end position="83"/>
    </location>
</feature>
<evidence type="ECO:0000313" key="3">
    <source>
        <dbReference type="EMBL" id="EER18420.1"/>
    </source>
</evidence>
<feature type="domain" description="WW" evidence="2">
    <location>
        <begin position="323"/>
        <end position="356"/>
    </location>
</feature>
<feature type="compositionally biased region" description="Polar residues" evidence="1">
    <location>
        <begin position="20"/>
        <end position="30"/>
    </location>
</feature>
<dbReference type="PANTHER" id="PTHR11864">
    <property type="entry name" value="PRE-MRNA-PROCESSING PROTEIN PRP40"/>
    <property type="match status" value="1"/>
</dbReference>